<dbReference type="InterPro" id="IPR013083">
    <property type="entry name" value="Znf_RING/FYVE/PHD"/>
</dbReference>
<organism evidence="6 7">
    <name type="scientific">Brachionus calyciflorus</name>
    <dbReference type="NCBI Taxonomy" id="104777"/>
    <lineage>
        <taxon>Eukaryota</taxon>
        <taxon>Metazoa</taxon>
        <taxon>Spiralia</taxon>
        <taxon>Gnathifera</taxon>
        <taxon>Rotifera</taxon>
        <taxon>Eurotatoria</taxon>
        <taxon>Monogononta</taxon>
        <taxon>Pseudotrocha</taxon>
        <taxon>Ploima</taxon>
        <taxon>Brachionidae</taxon>
        <taxon>Brachionus</taxon>
    </lineage>
</organism>
<evidence type="ECO:0000256" key="3">
    <source>
        <dbReference type="ARBA" id="ARBA00022833"/>
    </source>
</evidence>
<dbReference type="SUPFAM" id="SSF68906">
    <property type="entry name" value="SAP domain"/>
    <property type="match status" value="1"/>
</dbReference>
<dbReference type="GO" id="GO:0006357">
    <property type="term" value="P:regulation of transcription by RNA polymerase II"/>
    <property type="evidence" value="ECO:0007669"/>
    <property type="project" value="TreeGrafter"/>
</dbReference>
<evidence type="ECO:0000313" key="7">
    <source>
        <dbReference type="Proteomes" id="UP000663879"/>
    </source>
</evidence>
<dbReference type="Gene3D" id="3.30.40.10">
    <property type="entry name" value="Zinc/RING finger domain, C3HC4 (zinc finger)"/>
    <property type="match status" value="1"/>
</dbReference>
<dbReference type="PANTHER" id="PTHR10782:SF94">
    <property type="entry name" value="SUPPRESSOR OF VARIEGATION 2-10, ISOFORM I"/>
    <property type="match status" value="1"/>
</dbReference>
<evidence type="ECO:0000313" key="6">
    <source>
        <dbReference type="EMBL" id="CAF0821072.1"/>
    </source>
</evidence>
<comment type="caution">
    <text evidence="6">The sequence shown here is derived from an EMBL/GenBank/DDBJ whole genome shotgun (WGS) entry which is preliminary data.</text>
</comment>
<sequence length="472" mass="54191">MSIDSNKIEQYTKLINRLLCPDLKQLLGEFNKSKTGLKMNLINRVKELLANNDERVFAKIDEIFKKRYPNRNSSFGPTNANNSNVNNNSTCTNFNATQSKNSLASSVNQNLDAVNIPEMLTLFKQLSTYSYRFTLKLLRFTSVRISNDYNRHLLKTSVDIRNIMSKLFSFNVLHHISKNQFDLFLGRHYEIHLRIGSSKNNLKIPLNTKVKLNNQNFDFILNSNTNSINITPFFCGFEQNIPTNTSLSVNFTELASSRQYLCAIYIFKNTNFAYQNPNQIRRPLTSVNINILNSKPDTNKAEKINFVKSKNTCPKETTLKLIEELLKNNCTDIEIETKKIKISLKCPLTQLKIKIPSKGKNCTHIQCFDLETYIELNEKSGRWCCPICDKISCYQNLLIDNFLVDILEKAKDLDEIEINEKGDWNDGKLCLSEIEVDSYDETIVVDSSTEDLDEDGIFFLKEKPGNSVIALN</sequence>
<reference evidence="6" key="1">
    <citation type="submission" date="2021-02" db="EMBL/GenBank/DDBJ databases">
        <authorList>
            <person name="Nowell W R."/>
        </authorList>
    </citation>
    <scope>NUCLEOTIDE SEQUENCE</scope>
    <source>
        <strain evidence="6">Ploen Becks lab</strain>
    </source>
</reference>
<keyword evidence="3" id="KW-0862">Zinc</keyword>
<keyword evidence="1" id="KW-0479">Metal-binding</keyword>
<dbReference type="Proteomes" id="UP000663879">
    <property type="component" value="Unassembled WGS sequence"/>
</dbReference>
<dbReference type="Pfam" id="PF02891">
    <property type="entry name" value="zf-MIZ"/>
    <property type="match status" value="1"/>
</dbReference>
<proteinExistence type="predicted"/>
<dbReference type="PANTHER" id="PTHR10782">
    <property type="entry name" value="ZINC FINGER MIZ DOMAIN-CONTAINING PROTEIN"/>
    <property type="match status" value="1"/>
</dbReference>
<dbReference type="GO" id="GO:0000785">
    <property type="term" value="C:chromatin"/>
    <property type="evidence" value="ECO:0007669"/>
    <property type="project" value="TreeGrafter"/>
</dbReference>
<evidence type="ECO:0000259" key="5">
    <source>
        <dbReference type="PROSITE" id="PS51044"/>
    </source>
</evidence>
<dbReference type="GO" id="GO:0061665">
    <property type="term" value="F:SUMO ligase activity"/>
    <property type="evidence" value="ECO:0007669"/>
    <property type="project" value="TreeGrafter"/>
</dbReference>
<keyword evidence="2 4" id="KW-0863">Zinc-finger</keyword>
<keyword evidence="7" id="KW-1185">Reference proteome</keyword>
<protein>
    <recommendedName>
        <fullName evidence="5">SP-RING-type domain-containing protein</fullName>
    </recommendedName>
</protein>
<dbReference type="AlphaFoldDB" id="A0A813U5F7"/>
<dbReference type="EMBL" id="CAJNOC010000955">
    <property type="protein sequence ID" value="CAF0821072.1"/>
    <property type="molecule type" value="Genomic_DNA"/>
</dbReference>
<dbReference type="GO" id="GO:0008270">
    <property type="term" value="F:zinc ion binding"/>
    <property type="evidence" value="ECO:0007669"/>
    <property type="project" value="UniProtKB-KW"/>
</dbReference>
<name>A0A813U5F7_9BILA</name>
<accession>A0A813U5F7</accession>
<dbReference type="OrthoDB" id="27975at2759"/>
<dbReference type="GO" id="GO:0016925">
    <property type="term" value="P:protein sumoylation"/>
    <property type="evidence" value="ECO:0007669"/>
    <property type="project" value="TreeGrafter"/>
</dbReference>
<dbReference type="Gene3D" id="1.10.720.30">
    <property type="entry name" value="SAP domain"/>
    <property type="match status" value="1"/>
</dbReference>
<evidence type="ECO:0000256" key="1">
    <source>
        <dbReference type="ARBA" id="ARBA00022723"/>
    </source>
</evidence>
<feature type="domain" description="SP-RING-type" evidence="5">
    <location>
        <begin position="331"/>
        <end position="416"/>
    </location>
</feature>
<evidence type="ECO:0000256" key="4">
    <source>
        <dbReference type="PROSITE-ProRule" id="PRU00452"/>
    </source>
</evidence>
<dbReference type="InterPro" id="IPR036361">
    <property type="entry name" value="SAP_dom_sf"/>
</dbReference>
<dbReference type="CDD" id="cd16650">
    <property type="entry name" value="SP-RING_PIAS-like"/>
    <property type="match status" value="1"/>
</dbReference>
<dbReference type="GO" id="GO:0003712">
    <property type="term" value="F:transcription coregulator activity"/>
    <property type="evidence" value="ECO:0007669"/>
    <property type="project" value="TreeGrafter"/>
</dbReference>
<dbReference type="PROSITE" id="PS51044">
    <property type="entry name" value="ZF_SP_RING"/>
    <property type="match status" value="1"/>
</dbReference>
<evidence type="ECO:0000256" key="2">
    <source>
        <dbReference type="ARBA" id="ARBA00022771"/>
    </source>
</evidence>
<dbReference type="InterPro" id="IPR004181">
    <property type="entry name" value="Znf_MIZ"/>
</dbReference>
<gene>
    <name evidence="6" type="ORF">OXX778_LOCUS7470</name>
</gene>